<proteinExistence type="predicted"/>
<dbReference type="Proteomes" id="UP000827695">
    <property type="component" value="Segment"/>
</dbReference>
<keyword evidence="2" id="KW-1185">Reference proteome</keyword>
<accession>A0AAE8YXF5</accession>
<organism evidence="1 2">
    <name type="scientific">Bacillus phage vB_BanS_Athena</name>
    <dbReference type="NCBI Taxonomy" id="2894785"/>
    <lineage>
        <taxon>Viruses</taxon>
        <taxon>Duplodnaviria</taxon>
        <taxon>Heunggongvirae</taxon>
        <taxon>Uroviricota</taxon>
        <taxon>Caudoviricetes</taxon>
        <taxon>Athenavirus</taxon>
        <taxon>Athenavirus athena</taxon>
    </lineage>
</organism>
<reference evidence="1" key="1">
    <citation type="submission" date="2021-10" db="EMBL/GenBank/DDBJ databases">
        <authorList>
            <person name="James R."/>
            <person name="Lavering E.D."/>
            <person name="Fairhom J.D."/>
            <person name="Ogilvie B.H."/>
            <person name="Thurgood T.L."/>
            <person name="Wilkie A."/>
            <person name="Hyer M."/>
            <person name="Robison R."/>
            <person name="Grose J.H."/>
        </authorList>
    </citation>
    <scope>NUCLEOTIDE SEQUENCE</scope>
</reference>
<evidence type="ECO:0000313" key="1">
    <source>
        <dbReference type="EMBL" id="UGO51708.1"/>
    </source>
</evidence>
<evidence type="ECO:0000313" key="2">
    <source>
        <dbReference type="Proteomes" id="UP000827695"/>
    </source>
</evidence>
<protein>
    <submittedName>
        <fullName evidence="1">Uncharacterized protein</fullName>
    </submittedName>
</protein>
<gene>
    <name evidence="1" type="ORF">ATHENA_30</name>
</gene>
<name>A0AAE8YXF5_9CAUD</name>
<dbReference type="EMBL" id="OK500002">
    <property type="protein sequence ID" value="UGO51708.1"/>
    <property type="molecule type" value="Genomic_DNA"/>
</dbReference>
<sequence length="140" mass="16704">MQKSNKNFILSKRGMDMTVVSRSHRALKRKYRPIRKEFKKDILEATKNNRAFAMMIIETYTASQHRTHIMKVWELLGIHHREAYKDYCDKLMGKHLTGRDEIMRSIYFADKVLYDKYHRKLPECYAMGDALGIAYKVLKQ</sequence>